<dbReference type="EMBL" id="JYIT01000084">
    <property type="protein sequence ID" value="KJL19480.1"/>
    <property type="molecule type" value="Genomic_DNA"/>
</dbReference>
<sequence>MRLWSVHPRFYDRQALTACWREGLLAQAVIADPSRRGYANHPQLQRFRAAQDPLATIGDYLSSVVDEADARGYRFAREKILRTGPVERIPVARGQLEYEWGHLLRKLQVRTPAAWERWHSLPLPDPHPLFVVEDGPIADWERVG</sequence>
<gene>
    <name evidence="1" type="ORF">RL72_03129</name>
</gene>
<dbReference type="RefSeq" id="WP_045251783.1">
    <property type="nucleotide sequence ID" value="NZ_FNGQ01000001.1"/>
</dbReference>
<dbReference type="Proteomes" id="UP000033448">
    <property type="component" value="Unassembled WGS sequence"/>
</dbReference>
<dbReference type="Pfam" id="PF03013">
    <property type="entry name" value="Pyr_excise"/>
    <property type="match status" value="1"/>
</dbReference>
<evidence type="ECO:0000313" key="2">
    <source>
        <dbReference type="Proteomes" id="UP000033448"/>
    </source>
</evidence>
<reference evidence="1 2" key="1">
    <citation type="submission" date="2015-02" db="EMBL/GenBank/DDBJ databases">
        <title>Draft genome sequences of ten Microbacterium spp. with emphasis on heavy metal contaminated environments.</title>
        <authorList>
            <person name="Corretto E."/>
        </authorList>
    </citation>
    <scope>NUCLEOTIDE SEQUENCE [LARGE SCALE GENOMIC DNA]</scope>
    <source>
        <strain evidence="1 2">DSM 23848</strain>
    </source>
</reference>
<proteinExistence type="predicted"/>
<name>A0A0F0KH51_9MICO</name>
<evidence type="ECO:0000313" key="1">
    <source>
        <dbReference type="EMBL" id="KJL19480.1"/>
    </source>
</evidence>
<comment type="caution">
    <text evidence="1">The sequence shown here is derived from an EMBL/GenBank/DDBJ whole genome shotgun (WGS) entry which is preliminary data.</text>
</comment>
<keyword evidence="2" id="KW-1185">Reference proteome</keyword>
<dbReference type="OrthoDB" id="3253436at2"/>
<dbReference type="AlphaFoldDB" id="A0A0F0KH51"/>
<evidence type="ECO:0008006" key="3">
    <source>
        <dbReference type="Google" id="ProtNLM"/>
    </source>
</evidence>
<organism evidence="1 2">
    <name type="scientific">Microbacterium azadirachtae</name>
    <dbReference type="NCBI Taxonomy" id="582680"/>
    <lineage>
        <taxon>Bacteria</taxon>
        <taxon>Bacillati</taxon>
        <taxon>Actinomycetota</taxon>
        <taxon>Actinomycetes</taxon>
        <taxon>Micrococcales</taxon>
        <taxon>Microbacteriaceae</taxon>
        <taxon>Microbacterium</taxon>
    </lineage>
</organism>
<accession>A0A0F0KH51</accession>
<protein>
    <recommendedName>
        <fullName evidence="3">Pyrimidine dimer DNA glycosylase</fullName>
    </recommendedName>
</protein>
<dbReference type="InterPro" id="IPR004260">
    <property type="entry name" value="Pyr-dimer_DNA_glycosylase"/>
</dbReference>
<dbReference type="PATRIC" id="fig|582680.7.peg.3189"/>